<sequence length="65" mass="7384">MSLIDPIQHLSLEVPQWSLEELMLFLSKLPEHMQSLDYQMNENTPDSEQDLIDAAIASVIMKAKG</sequence>
<gene>
    <name evidence="1" type="ORF">GP2143_02429</name>
</gene>
<dbReference type="AlphaFoldDB" id="A0YEA7"/>
<organism evidence="1 2">
    <name type="scientific">marine gamma proteobacterium HTCC2143</name>
    <dbReference type="NCBI Taxonomy" id="247633"/>
    <lineage>
        <taxon>Bacteria</taxon>
        <taxon>Pseudomonadati</taxon>
        <taxon>Pseudomonadota</taxon>
        <taxon>Gammaproteobacteria</taxon>
        <taxon>Cellvibrionales</taxon>
        <taxon>Spongiibacteraceae</taxon>
        <taxon>BD1-7 clade</taxon>
    </lineage>
</organism>
<comment type="caution">
    <text evidence="1">The sequence shown here is derived from an EMBL/GenBank/DDBJ whole genome shotgun (WGS) entry which is preliminary data.</text>
</comment>
<keyword evidence="2" id="KW-1185">Reference proteome</keyword>
<name>A0YEA7_9GAMM</name>
<protein>
    <submittedName>
        <fullName evidence="1">Uncharacterized protein</fullName>
    </submittedName>
</protein>
<accession>A0YEA7</accession>
<proteinExistence type="predicted"/>
<evidence type="ECO:0000313" key="2">
    <source>
        <dbReference type="Proteomes" id="UP000004931"/>
    </source>
</evidence>
<reference evidence="1 2" key="1">
    <citation type="journal article" date="2010" name="J. Bacteriol.">
        <title>Genome sequence of the oligotrophic marine Gammaproteobacterium HTCC2143, isolated from the Oregon Coast.</title>
        <authorList>
            <person name="Oh H.M."/>
            <person name="Kang I."/>
            <person name="Ferriera S."/>
            <person name="Giovannoni S.J."/>
            <person name="Cho J.C."/>
        </authorList>
    </citation>
    <scope>NUCLEOTIDE SEQUENCE [LARGE SCALE GENOMIC DNA]</scope>
    <source>
        <strain evidence="1 2">HTCC2143</strain>
    </source>
</reference>
<dbReference type="EMBL" id="AAVT01000006">
    <property type="protein sequence ID" value="EAW30743.1"/>
    <property type="molecule type" value="Genomic_DNA"/>
</dbReference>
<dbReference type="Proteomes" id="UP000004931">
    <property type="component" value="Unassembled WGS sequence"/>
</dbReference>
<evidence type="ECO:0000313" key="1">
    <source>
        <dbReference type="EMBL" id="EAW30743.1"/>
    </source>
</evidence>